<dbReference type="InterPro" id="IPR007219">
    <property type="entry name" value="XnlR_reg_dom"/>
</dbReference>
<sequence>MSARTHERGHTHVAVAARLIQETNATNVRRDLLTRHERVIHTNTLAPENCSPSDADTASATPSSIQNDGHHDSDQNLDRDAPLGFQSSPRRNRDSGRDPVASSPAIAARYMLSPVLENGDTAEISRHQHHRAEQEKTTASSFPQLSATNGDSRHPTNLEMFTNLTDNFDTYDASQFLSSDLHTQPIQQTSAGRRRQRDQQEQHPHLGPYDHSIPSPPSDPQLANTLMEVNQPNMVSQLDFEFPFDFLSDTRVDETIDRPVLEAPDATNDTHCPTSDDIRFPLPTDRAGRVCPDIGRSCSDNNVGHIGLASGDLLQNLPIFHEESAPSLQSLLIDDTVHCLLRKDLADRLRHPLTVEELPSAKICDGFLASYVECFHPHLPIIHMPTLDLSTAASPLILTLCSIGALYRLDRRRSQFLYDLAIRSMQSIDQTPPDDLFGGYALWSVQTRLLLALYATLRGDEVLLPASMSENGFLTLDSANYRGKQVYTKTRTLLSKDKSKTLGLTWMDWIKRESWKRLLGGIYMLSTFKMVLYGVNPVFGQRQDLELEVIHDETLWNASSAEEWGKLSPKHTIIEGLMIKDVLDDVLRDQMRKYRRAPYRISGFTALYVMHAIVVQISQMAEVACTFAGYDLGMMPPLRAEHTLASALLDSTLSALSRCREFMARSRSDERGGAYDKTETSLASNCRAAFRIASTRLVRVTTGFERLNLVASDRVGLDRSILMYAYAKQERSSYMLQAVQESLEGIRASVKMGHMLIRKTAAFRWGIIHAIAAWDCALFVTKWAHLVEIDALNNIGPSADEQALLMQIRDLLTEADYDMEDRNSLAAGLARTWAWLLQDPQRTNGPTKRIGTTSIHETHCGTTEQCEDELSPGGSQAVTFGSGASKICEHRLIKSSYHQDRSLSLSPPQPPEKASSFRSMFKKHVKNPGAWDLCTAPASVIVEALKNSAIQSWFLQSDASFDNWEHTKVDAHKLLLSDMNNGAVIWRDEIWNTLVNTMVEAFSLVGDTSVELKHLYNIYPERSSSCRTGALDFINDCKFVYPVEHLFQQWQKAQKPVFRCLIDENNPWWISNGADHAQDLVLLFGGLYLSFAPTARSTVAVLAAGNISLKN</sequence>
<feature type="region of interest" description="Disordered" evidence="7">
    <location>
        <begin position="179"/>
        <end position="221"/>
    </location>
</feature>
<dbReference type="InterPro" id="IPR029058">
    <property type="entry name" value="AB_hydrolase_fold"/>
</dbReference>
<dbReference type="Proteomes" id="UP001465668">
    <property type="component" value="Unassembled WGS sequence"/>
</dbReference>
<dbReference type="CDD" id="cd12148">
    <property type="entry name" value="fungal_TF_MHR"/>
    <property type="match status" value="1"/>
</dbReference>
<dbReference type="Pfam" id="PF04082">
    <property type="entry name" value="Fungal_trans"/>
    <property type="match status" value="1"/>
</dbReference>
<keyword evidence="6" id="KW-0539">Nucleus</keyword>
<feature type="compositionally biased region" description="Polar residues" evidence="7">
    <location>
        <begin position="179"/>
        <end position="191"/>
    </location>
</feature>
<dbReference type="PANTHER" id="PTHR40626:SF35">
    <property type="entry name" value="FINGER DOMAIN PROTEIN, PUTATIVE-RELATED"/>
    <property type="match status" value="1"/>
</dbReference>
<evidence type="ECO:0000256" key="6">
    <source>
        <dbReference type="ARBA" id="ARBA00023242"/>
    </source>
</evidence>
<feature type="domain" description="Xylanolytic transcriptional activator regulatory" evidence="8">
    <location>
        <begin position="369"/>
        <end position="570"/>
    </location>
</feature>
<comment type="subcellular location">
    <subcellularLocation>
        <location evidence="1">Nucleus</location>
    </subcellularLocation>
</comment>
<name>A0ABR2YAH4_9PEZI</name>
<proteinExistence type="predicted"/>
<evidence type="ECO:0000313" key="10">
    <source>
        <dbReference type="Proteomes" id="UP001465668"/>
    </source>
</evidence>
<feature type="compositionally biased region" description="Basic and acidic residues" evidence="7">
    <location>
        <begin position="68"/>
        <end position="81"/>
    </location>
</feature>
<dbReference type="EMBL" id="JARVKM010000001">
    <property type="protein sequence ID" value="KAK9784133.1"/>
    <property type="molecule type" value="Genomic_DNA"/>
</dbReference>
<keyword evidence="10" id="KW-1185">Reference proteome</keyword>
<feature type="compositionally biased region" description="Polar residues" evidence="7">
    <location>
        <begin position="137"/>
        <end position="150"/>
    </location>
</feature>
<evidence type="ECO:0000256" key="5">
    <source>
        <dbReference type="ARBA" id="ARBA00022833"/>
    </source>
</evidence>
<accession>A0ABR2YAH4</accession>
<feature type="compositionally biased region" description="Low complexity" evidence="7">
    <location>
        <begin position="51"/>
        <end position="64"/>
    </location>
</feature>
<keyword evidence="3" id="KW-0677">Repeat</keyword>
<feature type="region of interest" description="Disordered" evidence="7">
    <location>
        <begin position="125"/>
        <end position="158"/>
    </location>
</feature>
<evidence type="ECO:0000256" key="1">
    <source>
        <dbReference type="ARBA" id="ARBA00004123"/>
    </source>
</evidence>
<dbReference type="Gene3D" id="3.40.50.1820">
    <property type="entry name" value="alpha/beta hydrolase"/>
    <property type="match status" value="1"/>
</dbReference>
<keyword evidence="5" id="KW-0862">Zinc</keyword>
<evidence type="ECO:0000313" key="9">
    <source>
        <dbReference type="EMBL" id="KAK9784133.1"/>
    </source>
</evidence>
<gene>
    <name evidence="9" type="ORF">SCAR479_00692</name>
</gene>
<evidence type="ECO:0000256" key="3">
    <source>
        <dbReference type="ARBA" id="ARBA00022737"/>
    </source>
</evidence>
<keyword evidence="4" id="KW-0863">Zinc-finger</keyword>
<dbReference type="PANTHER" id="PTHR40626">
    <property type="entry name" value="MIP31509P"/>
    <property type="match status" value="1"/>
</dbReference>
<evidence type="ECO:0000259" key="8">
    <source>
        <dbReference type="Pfam" id="PF04082"/>
    </source>
</evidence>
<dbReference type="InterPro" id="IPR051059">
    <property type="entry name" value="VerF-like"/>
</dbReference>
<protein>
    <submittedName>
        <fullName evidence="9">C2H2-type domain-containing protein</fullName>
    </submittedName>
</protein>
<comment type="caution">
    <text evidence="9">The sequence shown here is derived from an EMBL/GenBank/DDBJ whole genome shotgun (WGS) entry which is preliminary data.</text>
</comment>
<organism evidence="9 10">
    <name type="scientific">Seiridium cardinale</name>
    <dbReference type="NCBI Taxonomy" id="138064"/>
    <lineage>
        <taxon>Eukaryota</taxon>
        <taxon>Fungi</taxon>
        <taxon>Dikarya</taxon>
        <taxon>Ascomycota</taxon>
        <taxon>Pezizomycotina</taxon>
        <taxon>Sordariomycetes</taxon>
        <taxon>Xylariomycetidae</taxon>
        <taxon>Amphisphaeriales</taxon>
        <taxon>Sporocadaceae</taxon>
        <taxon>Seiridium</taxon>
    </lineage>
</organism>
<evidence type="ECO:0000256" key="2">
    <source>
        <dbReference type="ARBA" id="ARBA00022723"/>
    </source>
</evidence>
<reference evidence="9 10" key="1">
    <citation type="submission" date="2024-02" db="EMBL/GenBank/DDBJ databases">
        <title>First draft genome assembly of two strains of Seiridium cardinale.</title>
        <authorList>
            <person name="Emiliani G."/>
            <person name="Scali E."/>
        </authorList>
    </citation>
    <scope>NUCLEOTIDE SEQUENCE [LARGE SCALE GENOMIC DNA]</scope>
    <source>
        <strain evidence="9 10">BM-138-000479</strain>
    </source>
</reference>
<evidence type="ECO:0000256" key="4">
    <source>
        <dbReference type="ARBA" id="ARBA00022771"/>
    </source>
</evidence>
<feature type="region of interest" description="Disordered" evidence="7">
    <location>
        <begin position="43"/>
        <end position="105"/>
    </location>
</feature>
<evidence type="ECO:0000256" key="7">
    <source>
        <dbReference type="SAM" id="MobiDB-lite"/>
    </source>
</evidence>
<feature type="compositionally biased region" description="Basic and acidic residues" evidence="7">
    <location>
        <begin position="125"/>
        <end position="136"/>
    </location>
</feature>
<dbReference type="SUPFAM" id="SSF53474">
    <property type="entry name" value="alpha/beta-Hydrolases"/>
    <property type="match status" value="1"/>
</dbReference>
<keyword evidence="2" id="KW-0479">Metal-binding</keyword>